<dbReference type="OrthoDB" id="68056at2759"/>
<evidence type="ECO:0000256" key="1">
    <source>
        <dbReference type="ARBA" id="ARBA00004496"/>
    </source>
</evidence>
<evidence type="ECO:0000259" key="15">
    <source>
        <dbReference type="SMART" id="SM01016"/>
    </source>
</evidence>
<accession>A0A9W7F952</accession>
<name>A0A9W7F952_9STRA</name>
<dbReference type="GO" id="GO:0004814">
    <property type="term" value="F:arginine-tRNA ligase activity"/>
    <property type="evidence" value="ECO:0007669"/>
    <property type="project" value="UniProtKB-EC"/>
</dbReference>
<dbReference type="CDD" id="cd07956">
    <property type="entry name" value="Anticodon_Ia_Arg"/>
    <property type="match status" value="1"/>
</dbReference>
<feature type="domain" description="Arginyl tRNA synthetase N-terminal" evidence="15">
    <location>
        <begin position="4"/>
        <end position="77"/>
    </location>
</feature>
<dbReference type="InterPro" id="IPR036695">
    <property type="entry name" value="Arg-tRNA-synth_N_sf"/>
</dbReference>
<evidence type="ECO:0000256" key="11">
    <source>
        <dbReference type="ARBA" id="ARBA00033033"/>
    </source>
</evidence>
<dbReference type="SUPFAM" id="SSF47323">
    <property type="entry name" value="Anticodon-binding domain of a subclass of class I aminoacyl-tRNA synthetases"/>
    <property type="match status" value="1"/>
</dbReference>
<keyword evidence="5" id="KW-0963">Cytoplasm</keyword>
<dbReference type="PROSITE" id="PS00178">
    <property type="entry name" value="AA_TRNA_LIGASE_I"/>
    <property type="match status" value="1"/>
</dbReference>
<evidence type="ECO:0000256" key="10">
    <source>
        <dbReference type="ARBA" id="ARBA00023146"/>
    </source>
</evidence>
<dbReference type="InterPro" id="IPR014729">
    <property type="entry name" value="Rossmann-like_a/b/a_fold"/>
</dbReference>
<dbReference type="PANTHER" id="PTHR11956:SF5">
    <property type="entry name" value="ARGININE--TRNA LIGASE, CYTOPLASMIC"/>
    <property type="match status" value="1"/>
</dbReference>
<comment type="subcellular location">
    <subcellularLocation>
        <location evidence="1">Cytoplasm</location>
    </subcellularLocation>
</comment>
<evidence type="ECO:0000256" key="13">
    <source>
        <dbReference type="RuleBase" id="RU363038"/>
    </source>
</evidence>
<dbReference type="FunFam" id="3.40.50.620:FF:000116">
    <property type="entry name" value="Arginine--tRNA ligase"/>
    <property type="match status" value="1"/>
</dbReference>
<reference evidence="16" key="1">
    <citation type="submission" date="2022-07" db="EMBL/GenBank/DDBJ databases">
        <title>Genome analysis of Parmales, a sister group of diatoms, reveals the evolutionary specialization of diatoms from phago-mixotrophs to photoautotrophs.</title>
        <authorList>
            <person name="Ban H."/>
            <person name="Sato S."/>
            <person name="Yoshikawa S."/>
            <person name="Kazumasa Y."/>
            <person name="Nakamura Y."/>
            <person name="Ichinomiya M."/>
            <person name="Saitoh K."/>
            <person name="Sato N."/>
            <person name="Blanc-Mathieu R."/>
            <person name="Endo H."/>
            <person name="Kuwata A."/>
            <person name="Ogata H."/>
        </authorList>
    </citation>
    <scope>NUCLEOTIDE SEQUENCE</scope>
</reference>
<evidence type="ECO:0000256" key="9">
    <source>
        <dbReference type="ARBA" id="ARBA00022917"/>
    </source>
</evidence>
<dbReference type="AlphaFoldDB" id="A0A9W7F952"/>
<dbReference type="SMART" id="SM01016">
    <property type="entry name" value="Arg_tRNA_synt_N"/>
    <property type="match status" value="1"/>
</dbReference>
<dbReference type="CDD" id="cd00671">
    <property type="entry name" value="ArgRS_core"/>
    <property type="match status" value="1"/>
</dbReference>
<dbReference type="PANTHER" id="PTHR11956">
    <property type="entry name" value="ARGINYL-TRNA SYNTHETASE"/>
    <property type="match status" value="1"/>
</dbReference>
<dbReference type="InterPro" id="IPR035684">
    <property type="entry name" value="ArgRS_core"/>
</dbReference>
<dbReference type="Pfam" id="PF00750">
    <property type="entry name" value="tRNA-synt_1d"/>
    <property type="match status" value="1"/>
</dbReference>
<keyword evidence="7 13" id="KW-0547">Nucleotide-binding</keyword>
<dbReference type="NCBIfam" id="TIGR00456">
    <property type="entry name" value="argS"/>
    <property type="match status" value="1"/>
</dbReference>
<dbReference type="InterPro" id="IPR009080">
    <property type="entry name" value="tRNAsynth_Ia_anticodon-bd"/>
</dbReference>
<dbReference type="FunFam" id="1.10.730.10:FF:000006">
    <property type="entry name" value="Arginyl-tRNA synthetase 2, mitochondrial"/>
    <property type="match status" value="1"/>
</dbReference>
<evidence type="ECO:0000256" key="2">
    <source>
        <dbReference type="ARBA" id="ARBA00005594"/>
    </source>
</evidence>
<dbReference type="Proteomes" id="UP001165082">
    <property type="component" value="Unassembled WGS sequence"/>
</dbReference>
<dbReference type="Gene3D" id="3.40.50.620">
    <property type="entry name" value="HUPs"/>
    <property type="match status" value="1"/>
</dbReference>
<comment type="caution">
    <text evidence="16">The sequence shown here is derived from an EMBL/GenBank/DDBJ whole genome shotgun (WGS) entry which is preliminary data.</text>
</comment>
<dbReference type="Pfam" id="PF05746">
    <property type="entry name" value="DALR_1"/>
    <property type="match status" value="1"/>
</dbReference>
<evidence type="ECO:0000256" key="6">
    <source>
        <dbReference type="ARBA" id="ARBA00022598"/>
    </source>
</evidence>
<evidence type="ECO:0000256" key="5">
    <source>
        <dbReference type="ARBA" id="ARBA00022490"/>
    </source>
</evidence>
<dbReference type="GO" id="GO:0005737">
    <property type="term" value="C:cytoplasm"/>
    <property type="evidence" value="ECO:0007669"/>
    <property type="project" value="UniProtKB-SubCell"/>
</dbReference>
<evidence type="ECO:0000256" key="7">
    <source>
        <dbReference type="ARBA" id="ARBA00022741"/>
    </source>
</evidence>
<dbReference type="SUPFAM" id="SSF55190">
    <property type="entry name" value="Arginyl-tRNA synthetase (ArgRS), N-terminal 'additional' domain"/>
    <property type="match status" value="1"/>
</dbReference>
<keyword evidence="10 13" id="KW-0030">Aminoacyl-tRNA synthetase</keyword>
<keyword evidence="17" id="KW-1185">Reference proteome</keyword>
<comment type="similarity">
    <text evidence="2 13">Belongs to the class-I aminoacyl-tRNA synthetase family.</text>
</comment>
<gene>
    <name evidence="16" type="ORF">TrRE_jg303</name>
</gene>
<evidence type="ECO:0000259" key="14">
    <source>
        <dbReference type="SMART" id="SM00836"/>
    </source>
</evidence>
<keyword evidence="6 13" id="KW-0436">Ligase</keyword>
<evidence type="ECO:0000313" key="17">
    <source>
        <dbReference type="Proteomes" id="UP001165082"/>
    </source>
</evidence>
<protein>
    <recommendedName>
        <fullName evidence="4">arginine--tRNA ligase</fullName>
        <ecNumber evidence="4">6.1.1.19</ecNumber>
    </recommendedName>
    <alternativeName>
        <fullName evidence="11">Arginyl-tRNA synthetase</fullName>
    </alternativeName>
</protein>
<dbReference type="SMART" id="SM00836">
    <property type="entry name" value="DALR_1"/>
    <property type="match status" value="1"/>
</dbReference>
<dbReference type="SUPFAM" id="SSF52374">
    <property type="entry name" value="Nucleotidylyl transferase"/>
    <property type="match status" value="1"/>
</dbReference>
<keyword evidence="8 13" id="KW-0067">ATP-binding</keyword>
<evidence type="ECO:0000256" key="4">
    <source>
        <dbReference type="ARBA" id="ARBA00012837"/>
    </source>
</evidence>
<dbReference type="GO" id="GO:0005524">
    <property type="term" value="F:ATP binding"/>
    <property type="evidence" value="ECO:0007669"/>
    <property type="project" value="UniProtKB-KW"/>
</dbReference>
<dbReference type="InterPro" id="IPR001278">
    <property type="entry name" value="Arg-tRNA-ligase"/>
</dbReference>
<keyword evidence="9 13" id="KW-0648">Protein biosynthesis</keyword>
<dbReference type="Gene3D" id="3.30.1360.70">
    <property type="entry name" value="Arginyl tRNA synthetase N-terminal domain"/>
    <property type="match status" value="1"/>
</dbReference>
<sequence length="557" mass="62007">MSKSFPDYPPPLEPRITQATNTKFGDYQCNAAMAMTKKLGIKPRDIADIIIQNLPSEINSIMEPPEVAGPGFINLRLKTSYLSSAITSISTDKVRCGVSPSLPSRIIVDYSSPNIAKEMHVGHLRSTIIGHTVSNLLEFLGHDVRRLNHVGDWGTQFGMLVEHLKDVNPEVVRGGDVEIGELVEVYKAAKRRFDEDSEFKNRAREGVVKLQAGDEESLKVWRRLCEKSSEEERGESFYNPLLGDVVSALEDLGLAKESEGATVVWTSGEEGEGTPMLVRKSDGGFNYATTDLAAIRQRVSEEEADRIVYVTDSGQGKHFSGVFNTAREAGWVKDCEVEHVGFGLVQGEDGKKFATRSGETVKLKDLLEEAVQRTEKDMRERRGGEELGEEEKETARVVGIGAVKYADLSLNRESNYKFSYSRMLSLQGNTAPYMLYARTRVCSIVRKAQGLSDSDPMSWPAVGKKVVLNEAEEVALARHIVRFGDTIRQVGRDLYPNVLCDYLFELSQKFSAFYETCPVNQAETEEIRESRLTLAVVTNDVLVRGMDILGIEVVDRM</sequence>
<comment type="subunit">
    <text evidence="3">Monomer.</text>
</comment>
<evidence type="ECO:0000256" key="8">
    <source>
        <dbReference type="ARBA" id="ARBA00022840"/>
    </source>
</evidence>
<organism evidence="16 17">
    <name type="scientific">Triparma retinervis</name>
    <dbReference type="NCBI Taxonomy" id="2557542"/>
    <lineage>
        <taxon>Eukaryota</taxon>
        <taxon>Sar</taxon>
        <taxon>Stramenopiles</taxon>
        <taxon>Ochrophyta</taxon>
        <taxon>Bolidophyceae</taxon>
        <taxon>Parmales</taxon>
        <taxon>Triparmaceae</taxon>
        <taxon>Triparma</taxon>
    </lineage>
</organism>
<dbReference type="Pfam" id="PF03485">
    <property type="entry name" value="Arg_tRNA_synt_N"/>
    <property type="match status" value="1"/>
</dbReference>
<dbReference type="InterPro" id="IPR005148">
    <property type="entry name" value="Arg-tRNA-synth_N"/>
</dbReference>
<evidence type="ECO:0000256" key="12">
    <source>
        <dbReference type="ARBA" id="ARBA00049339"/>
    </source>
</evidence>
<dbReference type="EMBL" id="BRXZ01000199">
    <property type="protein sequence ID" value="GMI07271.1"/>
    <property type="molecule type" value="Genomic_DNA"/>
</dbReference>
<dbReference type="PRINTS" id="PR01038">
    <property type="entry name" value="TRNASYNTHARG"/>
</dbReference>
<feature type="domain" description="DALR anticodon binding" evidence="14">
    <location>
        <begin position="434"/>
        <end position="557"/>
    </location>
</feature>
<comment type="catalytic activity">
    <reaction evidence="12">
        <text>tRNA(Arg) + L-arginine + ATP = L-arginyl-tRNA(Arg) + AMP + diphosphate</text>
        <dbReference type="Rhea" id="RHEA:20301"/>
        <dbReference type="Rhea" id="RHEA-COMP:9658"/>
        <dbReference type="Rhea" id="RHEA-COMP:9673"/>
        <dbReference type="ChEBI" id="CHEBI:30616"/>
        <dbReference type="ChEBI" id="CHEBI:32682"/>
        <dbReference type="ChEBI" id="CHEBI:33019"/>
        <dbReference type="ChEBI" id="CHEBI:78442"/>
        <dbReference type="ChEBI" id="CHEBI:78513"/>
        <dbReference type="ChEBI" id="CHEBI:456215"/>
        <dbReference type="EC" id="6.1.1.19"/>
    </reaction>
</comment>
<proteinExistence type="inferred from homology"/>
<dbReference type="EC" id="6.1.1.19" evidence="4"/>
<dbReference type="GO" id="GO:0006420">
    <property type="term" value="P:arginyl-tRNA aminoacylation"/>
    <property type="evidence" value="ECO:0007669"/>
    <property type="project" value="InterPro"/>
</dbReference>
<dbReference type="InterPro" id="IPR001412">
    <property type="entry name" value="aa-tRNA-synth_I_CS"/>
</dbReference>
<evidence type="ECO:0000256" key="3">
    <source>
        <dbReference type="ARBA" id="ARBA00011245"/>
    </source>
</evidence>
<dbReference type="InterPro" id="IPR008909">
    <property type="entry name" value="DALR_anticod-bd"/>
</dbReference>
<evidence type="ECO:0000313" key="16">
    <source>
        <dbReference type="EMBL" id="GMI07271.1"/>
    </source>
</evidence>
<dbReference type="HAMAP" id="MF_00123">
    <property type="entry name" value="Arg_tRNA_synth"/>
    <property type="match status" value="1"/>
</dbReference>
<dbReference type="Gene3D" id="1.10.730.10">
    <property type="entry name" value="Isoleucyl-tRNA Synthetase, Domain 1"/>
    <property type="match status" value="1"/>
</dbReference>